<organism evidence="1 2">
    <name type="scientific">Desulfobotulus pelophilus</name>
    <dbReference type="NCBI Taxonomy" id="2823377"/>
    <lineage>
        <taxon>Bacteria</taxon>
        <taxon>Pseudomonadati</taxon>
        <taxon>Thermodesulfobacteriota</taxon>
        <taxon>Desulfobacteria</taxon>
        <taxon>Desulfobacterales</taxon>
        <taxon>Desulfobacteraceae</taxon>
        <taxon>Desulfobotulus</taxon>
    </lineage>
</organism>
<comment type="caution">
    <text evidence="1">The sequence shown here is derived from an EMBL/GenBank/DDBJ whole genome shotgun (WGS) entry which is preliminary data.</text>
</comment>
<dbReference type="Proteomes" id="UP001209681">
    <property type="component" value="Unassembled WGS sequence"/>
</dbReference>
<proteinExistence type="predicted"/>
<gene>
    <name evidence="1" type="ORF">OOT00_15840</name>
</gene>
<protein>
    <submittedName>
        <fullName evidence="1">Uncharacterized protein</fullName>
    </submittedName>
</protein>
<sequence>MAAVMTLYPSFFEAMGKGQINLQTADLRLALMGSGFTPNDENSVWGDVSAHEISGINYTQGGRQLTGKVVSLTGRRAKLAADNVVWPELTANFHYGVLYSLGNGNPLVARIVFHEVEEVRVSGLDYLVSWHSDGVVSWGDPV</sequence>
<name>A0ABT3NDB1_9BACT</name>
<reference evidence="1 2" key="1">
    <citation type="submission" date="2022-11" db="EMBL/GenBank/DDBJ databases">
        <title>Desulfobotulus tamanensis H1 sp. nov. - anaerobic, alkaliphilic, sulphate reducing bacterium isolated from terrestrial mud volcano.</title>
        <authorList>
            <person name="Frolova A."/>
            <person name="Merkel A.Y."/>
            <person name="Slobodkin A.I."/>
        </authorList>
    </citation>
    <scope>NUCLEOTIDE SEQUENCE [LARGE SCALE GENOMIC DNA]</scope>
    <source>
        <strain evidence="1 2">H1</strain>
    </source>
</reference>
<dbReference type="RefSeq" id="WP_265426396.1">
    <property type="nucleotide sequence ID" value="NZ_JAPFPW010000050.1"/>
</dbReference>
<accession>A0ABT3NDB1</accession>
<evidence type="ECO:0000313" key="2">
    <source>
        <dbReference type="Proteomes" id="UP001209681"/>
    </source>
</evidence>
<dbReference type="EMBL" id="JAPFPW010000050">
    <property type="protein sequence ID" value="MCW7755448.1"/>
    <property type="molecule type" value="Genomic_DNA"/>
</dbReference>
<evidence type="ECO:0000313" key="1">
    <source>
        <dbReference type="EMBL" id="MCW7755448.1"/>
    </source>
</evidence>
<keyword evidence="2" id="KW-1185">Reference proteome</keyword>